<gene>
    <name evidence="2" type="ORF">EYF80_037889</name>
</gene>
<evidence type="ECO:0000313" key="2">
    <source>
        <dbReference type="EMBL" id="TNN51918.1"/>
    </source>
</evidence>
<evidence type="ECO:0000256" key="1">
    <source>
        <dbReference type="SAM" id="MobiDB-lite"/>
    </source>
</evidence>
<protein>
    <submittedName>
        <fullName evidence="2">Uncharacterized protein</fullName>
    </submittedName>
</protein>
<name>A0A4Z2GEE2_9TELE</name>
<proteinExistence type="predicted"/>
<accession>A0A4Z2GEE2</accession>
<feature type="region of interest" description="Disordered" evidence="1">
    <location>
        <begin position="297"/>
        <end position="340"/>
    </location>
</feature>
<keyword evidence="3" id="KW-1185">Reference proteome</keyword>
<feature type="compositionally biased region" description="Basic and acidic residues" evidence="1">
    <location>
        <begin position="297"/>
        <end position="311"/>
    </location>
</feature>
<sequence>MSERSADEPDSGGRGGEGREQSFLPKPVYTGSSDSSLSPSSCREESVRTGLLGDTGEAGGEGEVGEEEVEGEEVHGDAGSCDPQSAPLVGAELPLVLLEEEGDASHPAASLENDALPLESFLASSPSLLLPSPHRSLSRVGEEGVDEGGWCFLVFLLASLKLARGGRSLTPLRVEPSIAFCNFGPDNDVEEKSLWRAVRTDGSLRLSEDTVKDSQLTLEPWPGELGPLSKTLLSGESHQSNTAWSSVLSMEPRRIMDSTERALPDVPEGQLRQVRQLLHLDDGVVERRLQALGHHVCEDDGHHHGQDVRDLTEEEEDDEDADVRMKPCRGGTQAGRSRRS</sequence>
<evidence type="ECO:0000313" key="3">
    <source>
        <dbReference type="Proteomes" id="UP000314294"/>
    </source>
</evidence>
<dbReference type="AlphaFoldDB" id="A0A4Z2GEE2"/>
<dbReference type="OrthoDB" id="4564at2759"/>
<organism evidence="2 3">
    <name type="scientific">Liparis tanakae</name>
    <name type="common">Tanaka's snailfish</name>
    <dbReference type="NCBI Taxonomy" id="230148"/>
    <lineage>
        <taxon>Eukaryota</taxon>
        <taxon>Metazoa</taxon>
        <taxon>Chordata</taxon>
        <taxon>Craniata</taxon>
        <taxon>Vertebrata</taxon>
        <taxon>Euteleostomi</taxon>
        <taxon>Actinopterygii</taxon>
        <taxon>Neopterygii</taxon>
        <taxon>Teleostei</taxon>
        <taxon>Neoteleostei</taxon>
        <taxon>Acanthomorphata</taxon>
        <taxon>Eupercaria</taxon>
        <taxon>Perciformes</taxon>
        <taxon>Cottioidei</taxon>
        <taxon>Cottales</taxon>
        <taxon>Liparidae</taxon>
        <taxon>Liparis</taxon>
    </lineage>
</organism>
<feature type="compositionally biased region" description="Acidic residues" evidence="1">
    <location>
        <begin position="312"/>
        <end position="321"/>
    </location>
</feature>
<feature type="compositionally biased region" description="Low complexity" evidence="1">
    <location>
        <begin position="32"/>
        <end position="41"/>
    </location>
</feature>
<dbReference type="EMBL" id="SRLO01000566">
    <property type="protein sequence ID" value="TNN51918.1"/>
    <property type="molecule type" value="Genomic_DNA"/>
</dbReference>
<reference evidence="2 3" key="1">
    <citation type="submission" date="2019-03" db="EMBL/GenBank/DDBJ databases">
        <title>First draft genome of Liparis tanakae, snailfish: a comprehensive survey of snailfish specific genes.</title>
        <authorList>
            <person name="Kim W."/>
            <person name="Song I."/>
            <person name="Jeong J.-H."/>
            <person name="Kim D."/>
            <person name="Kim S."/>
            <person name="Ryu S."/>
            <person name="Song J.Y."/>
            <person name="Lee S.K."/>
        </authorList>
    </citation>
    <scope>NUCLEOTIDE SEQUENCE [LARGE SCALE GENOMIC DNA]</scope>
    <source>
        <tissue evidence="2">Muscle</tissue>
    </source>
</reference>
<feature type="region of interest" description="Disordered" evidence="1">
    <location>
        <begin position="1"/>
        <end position="85"/>
    </location>
</feature>
<dbReference type="Proteomes" id="UP000314294">
    <property type="component" value="Unassembled WGS sequence"/>
</dbReference>
<comment type="caution">
    <text evidence="2">The sequence shown here is derived from an EMBL/GenBank/DDBJ whole genome shotgun (WGS) entry which is preliminary data.</text>
</comment>